<feature type="compositionally biased region" description="Basic and acidic residues" evidence="10">
    <location>
        <begin position="17"/>
        <end position="29"/>
    </location>
</feature>
<dbReference type="Gene3D" id="2.40.50.140">
    <property type="entry name" value="Nucleic acid-binding proteins"/>
    <property type="match status" value="1"/>
</dbReference>
<comment type="subcellular location">
    <subcellularLocation>
        <location evidence="2">Cytoplasm</location>
    </subcellularLocation>
    <subcellularLocation>
        <location evidence="1">Nucleus</location>
    </subcellularLocation>
</comment>
<feature type="domain" description="AAA+ ATPase" evidence="11">
    <location>
        <begin position="220"/>
        <end position="359"/>
    </location>
</feature>
<dbReference type="InterPro" id="IPR003960">
    <property type="entry name" value="ATPase_AAA_CS"/>
</dbReference>
<name>A0A7S1DL92_HEMAN</name>
<dbReference type="PROSITE" id="PS00674">
    <property type="entry name" value="AAA"/>
    <property type="match status" value="1"/>
</dbReference>
<dbReference type="SUPFAM" id="SSF52540">
    <property type="entry name" value="P-loop containing nucleoside triphosphate hydrolases"/>
    <property type="match status" value="1"/>
</dbReference>
<dbReference type="FunFam" id="2.40.50.140:FF:000067">
    <property type="entry name" value="26S protease regulatory subunit 4"/>
    <property type="match status" value="1"/>
</dbReference>
<dbReference type="Gene3D" id="3.40.50.300">
    <property type="entry name" value="P-loop containing nucleotide triphosphate hydrolases"/>
    <property type="match status" value="1"/>
</dbReference>
<evidence type="ECO:0000259" key="11">
    <source>
        <dbReference type="SMART" id="SM00382"/>
    </source>
</evidence>
<evidence type="ECO:0000256" key="4">
    <source>
        <dbReference type="ARBA" id="ARBA00022490"/>
    </source>
</evidence>
<dbReference type="AlphaFoldDB" id="A0A7S1DL92"/>
<keyword evidence="8" id="KW-0539">Nucleus</keyword>
<dbReference type="Pfam" id="PF00004">
    <property type="entry name" value="AAA"/>
    <property type="match status" value="1"/>
</dbReference>
<dbReference type="InterPro" id="IPR003959">
    <property type="entry name" value="ATPase_AAA_core"/>
</dbReference>
<evidence type="ECO:0000256" key="10">
    <source>
        <dbReference type="SAM" id="MobiDB-lite"/>
    </source>
</evidence>
<dbReference type="FunFam" id="1.10.8.60:FF:000007">
    <property type="entry name" value="26S proteasome regulatory subunit 4"/>
    <property type="match status" value="1"/>
</dbReference>
<dbReference type="Pfam" id="PF16450">
    <property type="entry name" value="Prot_ATP_ID_OB_C"/>
    <property type="match status" value="1"/>
</dbReference>
<dbReference type="EMBL" id="HBFX01008209">
    <property type="protein sequence ID" value="CAD8950424.1"/>
    <property type="molecule type" value="Transcribed_RNA"/>
</dbReference>
<dbReference type="InterPro" id="IPR041569">
    <property type="entry name" value="AAA_lid_3"/>
</dbReference>
<accession>A0A7S1DL92</accession>
<evidence type="ECO:0000313" key="12">
    <source>
        <dbReference type="EMBL" id="CAD8950424.1"/>
    </source>
</evidence>
<evidence type="ECO:0000256" key="7">
    <source>
        <dbReference type="ARBA" id="ARBA00022942"/>
    </source>
</evidence>
<dbReference type="Gene3D" id="1.10.8.60">
    <property type="match status" value="1"/>
</dbReference>
<dbReference type="FunFam" id="3.40.50.300:FF:000039">
    <property type="entry name" value="26S proteasome regulatory subunit 4"/>
    <property type="match status" value="1"/>
</dbReference>
<comment type="similarity">
    <text evidence="3 9">Belongs to the AAA ATPase family.</text>
</comment>
<keyword evidence="4" id="KW-0963">Cytoplasm</keyword>
<dbReference type="GO" id="GO:0005634">
    <property type="term" value="C:nucleus"/>
    <property type="evidence" value="ECO:0007669"/>
    <property type="project" value="UniProtKB-SubCell"/>
</dbReference>
<proteinExistence type="inferred from homology"/>
<feature type="region of interest" description="Disordered" evidence="10">
    <location>
        <begin position="1"/>
        <end position="55"/>
    </location>
</feature>
<reference evidence="12" key="1">
    <citation type="submission" date="2021-01" db="EMBL/GenBank/DDBJ databases">
        <authorList>
            <person name="Corre E."/>
            <person name="Pelletier E."/>
            <person name="Niang G."/>
            <person name="Scheremetjew M."/>
            <person name="Finn R."/>
            <person name="Kale V."/>
            <person name="Holt S."/>
            <person name="Cochrane G."/>
            <person name="Meng A."/>
            <person name="Brown T."/>
            <person name="Cohen L."/>
        </authorList>
    </citation>
    <scope>NUCLEOTIDE SEQUENCE</scope>
    <source>
        <strain evidence="12">CCMP644</strain>
    </source>
</reference>
<feature type="compositionally biased region" description="Gly residues" evidence="10">
    <location>
        <begin position="7"/>
        <end position="16"/>
    </location>
</feature>
<organism evidence="12">
    <name type="scientific">Hemiselmis andersenii</name>
    <name type="common">Cryptophyte alga</name>
    <dbReference type="NCBI Taxonomy" id="464988"/>
    <lineage>
        <taxon>Eukaryota</taxon>
        <taxon>Cryptophyceae</taxon>
        <taxon>Cryptomonadales</taxon>
        <taxon>Hemiselmidaceae</taxon>
        <taxon>Hemiselmis</taxon>
    </lineage>
</organism>
<evidence type="ECO:0000256" key="3">
    <source>
        <dbReference type="ARBA" id="ARBA00006914"/>
    </source>
</evidence>
<dbReference type="InterPro" id="IPR003593">
    <property type="entry name" value="AAA+_ATPase"/>
</dbReference>
<protein>
    <recommendedName>
        <fullName evidence="11">AAA+ ATPase domain-containing protein</fullName>
    </recommendedName>
</protein>
<evidence type="ECO:0000256" key="8">
    <source>
        <dbReference type="ARBA" id="ARBA00023242"/>
    </source>
</evidence>
<evidence type="ECO:0000256" key="9">
    <source>
        <dbReference type="RuleBase" id="RU003651"/>
    </source>
</evidence>
<keyword evidence="6 9" id="KW-0067">ATP-binding</keyword>
<feature type="region of interest" description="Disordered" evidence="10">
    <location>
        <begin position="86"/>
        <end position="108"/>
    </location>
</feature>
<evidence type="ECO:0000256" key="2">
    <source>
        <dbReference type="ARBA" id="ARBA00004496"/>
    </source>
</evidence>
<dbReference type="InterPro" id="IPR012340">
    <property type="entry name" value="NA-bd_OB-fold"/>
</dbReference>
<gene>
    <name evidence="12" type="ORF">HAND00432_LOCUS4943</name>
</gene>
<dbReference type="CDD" id="cd19502">
    <property type="entry name" value="RecA-like_PAN_like"/>
    <property type="match status" value="1"/>
</dbReference>
<dbReference type="InterPro" id="IPR050221">
    <property type="entry name" value="26S_Proteasome_ATPase"/>
</dbReference>
<dbReference type="InterPro" id="IPR032501">
    <property type="entry name" value="Prot_ATP_ID_OB_2nd"/>
</dbReference>
<dbReference type="GO" id="GO:0005737">
    <property type="term" value="C:cytoplasm"/>
    <property type="evidence" value="ECO:0007669"/>
    <property type="project" value="UniProtKB-SubCell"/>
</dbReference>
<dbReference type="Pfam" id="PF17862">
    <property type="entry name" value="AAA_lid_3"/>
    <property type="match status" value="1"/>
</dbReference>
<dbReference type="SMART" id="SM00382">
    <property type="entry name" value="AAA"/>
    <property type="match status" value="1"/>
</dbReference>
<keyword evidence="7" id="KW-0647">Proteasome</keyword>
<feature type="compositionally biased region" description="Basic and acidic residues" evidence="10">
    <location>
        <begin position="86"/>
        <end position="105"/>
    </location>
</feature>
<dbReference type="PANTHER" id="PTHR23073">
    <property type="entry name" value="26S PROTEASOME REGULATORY SUBUNIT"/>
    <property type="match status" value="1"/>
</dbReference>
<evidence type="ECO:0000256" key="5">
    <source>
        <dbReference type="ARBA" id="ARBA00022741"/>
    </source>
</evidence>
<dbReference type="InterPro" id="IPR027417">
    <property type="entry name" value="P-loop_NTPase"/>
</dbReference>
<evidence type="ECO:0000256" key="6">
    <source>
        <dbReference type="ARBA" id="ARBA00022840"/>
    </source>
</evidence>
<evidence type="ECO:0000256" key="1">
    <source>
        <dbReference type="ARBA" id="ARBA00004123"/>
    </source>
</evidence>
<keyword evidence="5 9" id="KW-0547">Nucleotide-binding</keyword>
<sequence>MGQSQSGQGGGAGGGEGGEKKKEEKKKYEPPPPPRQGRKKTKKGPEGMHRISTVTPNTKCRLRLLKLERVKDYLLMEEEFIQNQERLKPQEEKSQEERAKVDDLRGSPMGVGTLEEMIDDNHAIVSSSVGPEYYVNILSFVDRDLLEPGSSVLTHNKVLSIVGVLADDTDPLVSVMKVDKAPLETYADIGGLESQIQEIKEAVELPMTHPELYEDIGIKPPKGVILYGPPGTGKTLLAKAVANQTSATFLRIVGSELIQKYLGDGPKLVREMFKLADESAPSIVFIDEIDAVGTKRYDSTSGGEREIQRTMLELLNQLDGFDSRGDVKVLLATNRIETLDPALLRPGRIDRKIEFTMPDFSTKRRIFQIHTGKMSLADDVNLDEFVMTKDDLSGADIKAICTESGLLALRERRMKIMQADFRKAKEKVMHKKKEGVPEGLYL</sequence>
<dbReference type="GO" id="GO:0016887">
    <property type="term" value="F:ATP hydrolysis activity"/>
    <property type="evidence" value="ECO:0007669"/>
    <property type="project" value="InterPro"/>
</dbReference>
<dbReference type="GO" id="GO:0000502">
    <property type="term" value="C:proteasome complex"/>
    <property type="evidence" value="ECO:0007669"/>
    <property type="project" value="UniProtKB-KW"/>
</dbReference>
<dbReference type="GO" id="GO:0005524">
    <property type="term" value="F:ATP binding"/>
    <property type="evidence" value="ECO:0007669"/>
    <property type="project" value="UniProtKB-KW"/>
</dbReference>